<feature type="compositionally biased region" description="Polar residues" evidence="1">
    <location>
        <begin position="237"/>
        <end position="254"/>
    </location>
</feature>
<evidence type="ECO:0000256" key="1">
    <source>
        <dbReference type="SAM" id="MobiDB-lite"/>
    </source>
</evidence>
<organism evidence="2 3">
    <name type="scientific">Lyophyllum shimeji</name>
    <name type="common">Hon-shimeji</name>
    <name type="synonym">Tricholoma shimeji</name>
    <dbReference type="NCBI Taxonomy" id="47721"/>
    <lineage>
        <taxon>Eukaryota</taxon>
        <taxon>Fungi</taxon>
        <taxon>Dikarya</taxon>
        <taxon>Basidiomycota</taxon>
        <taxon>Agaricomycotina</taxon>
        <taxon>Agaricomycetes</taxon>
        <taxon>Agaricomycetidae</taxon>
        <taxon>Agaricales</taxon>
        <taxon>Tricholomatineae</taxon>
        <taxon>Lyophyllaceae</taxon>
        <taxon>Lyophyllum</taxon>
    </lineage>
</organism>
<feature type="compositionally biased region" description="Pro residues" evidence="1">
    <location>
        <begin position="633"/>
        <end position="649"/>
    </location>
</feature>
<reference evidence="2" key="1">
    <citation type="submission" date="2022-07" db="EMBL/GenBank/DDBJ databases">
        <title>The genome of Lyophyllum shimeji provides insight into the initial evolution of ectomycorrhizal fungal genome.</title>
        <authorList>
            <person name="Kobayashi Y."/>
            <person name="Shibata T."/>
            <person name="Hirakawa H."/>
            <person name="Shigenobu S."/>
            <person name="Nishiyama T."/>
            <person name="Yamada A."/>
            <person name="Hasebe M."/>
            <person name="Kawaguchi M."/>
        </authorList>
    </citation>
    <scope>NUCLEOTIDE SEQUENCE</scope>
    <source>
        <strain evidence="2">AT787</strain>
    </source>
</reference>
<proteinExistence type="predicted"/>
<sequence length="845" mass="92470">MARKRDTTRTTRGDSEWSFSCRTTPYSAYSDSDDSDASVSDSGHDKKSDETELLKDLDLSSREETVVYKPNPFSIAKINAASRGHVALRTKTRGSESSRRSPAIVPLRPDKPKAKTKSAGSNGNIIDGFRKQVQRIAAQPPGRTSNTGLKRSPSRSSIQVGSMAMPLSTAPDHKPKSTPFRSLIPDTTALEACVTPQNRPSVAATPPNVSVTRKLTSPMSVQTSPDPRSVARAPVTNKRTTTRAHISSQNTPSRHQMLHIAYPLANPGDRESKIAYRARAIPFSSPPQQQTRQPELSRSHGGHGRTPMTMSSPLKPARRVDPLDGDISVHSTNRSRAGLVASSGFPDHQYPSASLSPTFAYRSPRARSGPLIRPDDQVLPEDATYPSRYSALSPFLDRDLGPARSESFAMTSALSVRASTPVTPAHMPVSRHCGSMPSPPTTTLDPDVDYSAAPLPISSTQATETNLSQLRAHSEYLYLTEPEPASNRSSTAKCTRELSLSPSPSLSPPRIARLQTPSRRPNKRKPDAYSFVTSDPDESWSTLTKPKKSKTSCSLGIKRSSKFRVPRHGLGASPGKTTRKSGMPATSARRVIVFLPPPLKTSSASADEVVRTTSAANTDQNGRHAYPSRIPSSSPPPHEVVEVMPPPMPDSSGTKSPLEEKCERYRPLSPPLSDSLGPIPREQEQQDDSNLRMSVDLDEIGRMYPRVKAAWRERRRKSEGVWEMLGLPSCGRVYCDGDGEDGVAHERDFRASRSFYAKTFVIQVDRPRLASPSFIDISKRDQLEAPSVRNGLHAGLATGYWDGRTTQRRVYTSPGLLSGTTSIASTPWKGLDEARSRRRAPTWRR</sequence>
<gene>
    <name evidence="2" type="ORF">LshimejAT787_0600910</name>
</gene>
<feature type="compositionally biased region" description="Basic and acidic residues" evidence="1">
    <location>
        <begin position="657"/>
        <end position="666"/>
    </location>
</feature>
<feature type="compositionally biased region" description="Basic and acidic residues" evidence="1">
    <location>
        <begin position="42"/>
        <end position="61"/>
    </location>
</feature>
<name>A0A9P3PNZ4_LYOSH</name>
<evidence type="ECO:0000313" key="2">
    <source>
        <dbReference type="EMBL" id="GLB38929.1"/>
    </source>
</evidence>
<dbReference type="Proteomes" id="UP001063166">
    <property type="component" value="Unassembled WGS sequence"/>
</dbReference>
<evidence type="ECO:0000313" key="3">
    <source>
        <dbReference type="Proteomes" id="UP001063166"/>
    </source>
</evidence>
<feature type="compositionally biased region" description="Polar residues" evidence="1">
    <location>
        <begin position="216"/>
        <end position="226"/>
    </location>
</feature>
<accession>A0A9P3PNZ4</accession>
<dbReference type="AlphaFoldDB" id="A0A9P3PNZ4"/>
<feature type="region of interest" description="Disordered" evidence="1">
    <location>
        <begin position="138"/>
        <end position="160"/>
    </location>
</feature>
<dbReference type="EMBL" id="BRPK01000006">
    <property type="protein sequence ID" value="GLB38929.1"/>
    <property type="molecule type" value="Genomic_DNA"/>
</dbReference>
<feature type="region of interest" description="Disordered" evidence="1">
    <location>
        <begin position="481"/>
        <end position="585"/>
    </location>
</feature>
<feature type="region of interest" description="Disordered" evidence="1">
    <location>
        <begin position="282"/>
        <end position="327"/>
    </location>
</feature>
<feature type="compositionally biased region" description="Basic and acidic residues" evidence="1">
    <location>
        <begin position="1"/>
        <end position="15"/>
    </location>
</feature>
<feature type="region of interest" description="Disordered" evidence="1">
    <location>
        <begin position="85"/>
        <end position="125"/>
    </location>
</feature>
<feature type="compositionally biased region" description="Polar residues" evidence="1">
    <location>
        <begin position="142"/>
        <end position="160"/>
    </location>
</feature>
<feature type="region of interest" description="Disordered" evidence="1">
    <location>
        <begin position="425"/>
        <end position="447"/>
    </location>
</feature>
<keyword evidence="3" id="KW-1185">Reference proteome</keyword>
<feature type="region of interest" description="Disordered" evidence="1">
    <location>
        <begin position="216"/>
        <end position="256"/>
    </location>
</feature>
<dbReference type="OrthoDB" id="3271131at2759"/>
<protein>
    <submittedName>
        <fullName evidence="2">Uncharacterized protein</fullName>
    </submittedName>
</protein>
<feature type="compositionally biased region" description="Low complexity" evidence="1">
    <location>
        <begin position="671"/>
        <end position="680"/>
    </location>
</feature>
<feature type="compositionally biased region" description="Polar residues" evidence="1">
    <location>
        <begin position="286"/>
        <end position="296"/>
    </location>
</feature>
<comment type="caution">
    <text evidence="2">The sequence shown here is derived from an EMBL/GenBank/DDBJ whole genome shotgun (WGS) entry which is preliminary data.</text>
</comment>
<feature type="region of interest" description="Disordered" evidence="1">
    <location>
        <begin position="615"/>
        <end position="691"/>
    </location>
</feature>
<feature type="region of interest" description="Disordered" evidence="1">
    <location>
        <begin position="1"/>
        <end position="61"/>
    </location>
</feature>